<dbReference type="EMBL" id="AWQX01000045">
    <property type="protein sequence ID" value="EST35678.1"/>
    <property type="molecule type" value="Genomic_DNA"/>
</dbReference>
<dbReference type="HOGENOM" id="CLU_171136_3_0_11"/>
<proteinExistence type="predicted"/>
<keyword evidence="2" id="KW-1185">Reference proteome</keyword>
<name>V6KUL1_STRRC</name>
<comment type="caution">
    <text evidence="1">The sequence shown here is derived from an EMBL/GenBank/DDBJ whole genome shotgun (WGS) entry which is preliminary data.</text>
</comment>
<dbReference type="AlphaFoldDB" id="V6KUL1"/>
<gene>
    <name evidence="1" type="ORF">M878_04710</name>
</gene>
<dbReference type="Proteomes" id="UP000017984">
    <property type="component" value="Chromosome"/>
</dbReference>
<dbReference type="PATRIC" id="fig|1352936.5.peg.1014"/>
<protein>
    <submittedName>
        <fullName evidence="1">Uncharacterized protein</fullName>
    </submittedName>
</protein>
<sequence length="46" mass="5184">MGTAYTLFDVLEFLHRAGLPNTDTTIDDPELIEWRGGGPYDWPNST</sequence>
<organism evidence="1 2">
    <name type="scientific">Streptomyces roseochromogenus subsp. oscitans DS 12.976</name>
    <dbReference type="NCBI Taxonomy" id="1352936"/>
    <lineage>
        <taxon>Bacteria</taxon>
        <taxon>Bacillati</taxon>
        <taxon>Actinomycetota</taxon>
        <taxon>Actinomycetes</taxon>
        <taxon>Kitasatosporales</taxon>
        <taxon>Streptomycetaceae</taxon>
        <taxon>Streptomyces</taxon>
    </lineage>
</organism>
<accession>V6KUL1</accession>
<dbReference type="STRING" id="1352936.M878_04710"/>
<reference evidence="1 2" key="1">
    <citation type="journal article" date="2014" name="Genome Announc.">
        <title>Draft Genome Sequence of Streptomyces roseochromogenes subsp. oscitans DS 12.976, Producer of the Aminocoumarin Antibiotic Clorobiocin.</title>
        <authorList>
            <person name="Ruckert C."/>
            <person name="Kalinowski J."/>
            <person name="Heide L."/>
            <person name="Apel A.K."/>
        </authorList>
    </citation>
    <scope>NUCLEOTIDE SEQUENCE [LARGE SCALE GENOMIC DNA]</scope>
    <source>
        <strain evidence="1 2">DS 12.976</strain>
    </source>
</reference>
<evidence type="ECO:0000313" key="1">
    <source>
        <dbReference type="EMBL" id="EST35678.1"/>
    </source>
</evidence>
<evidence type="ECO:0000313" key="2">
    <source>
        <dbReference type="Proteomes" id="UP000017984"/>
    </source>
</evidence>